<comment type="caution">
    <text evidence="1">The sequence shown here is derived from an EMBL/GenBank/DDBJ whole genome shotgun (WGS) entry which is preliminary data.</text>
</comment>
<evidence type="ECO:0000313" key="2">
    <source>
        <dbReference type="Proteomes" id="UP000814128"/>
    </source>
</evidence>
<protein>
    <submittedName>
        <fullName evidence="1">Uncharacterized protein</fullName>
    </submittedName>
</protein>
<accession>A0ACB8QKY1</accession>
<gene>
    <name evidence="1" type="ORF">K488DRAFT_85787</name>
</gene>
<dbReference type="EMBL" id="MU273544">
    <property type="protein sequence ID" value="KAI0032484.1"/>
    <property type="molecule type" value="Genomic_DNA"/>
</dbReference>
<organism evidence="1 2">
    <name type="scientific">Vararia minispora EC-137</name>
    <dbReference type="NCBI Taxonomy" id="1314806"/>
    <lineage>
        <taxon>Eukaryota</taxon>
        <taxon>Fungi</taxon>
        <taxon>Dikarya</taxon>
        <taxon>Basidiomycota</taxon>
        <taxon>Agaricomycotina</taxon>
        <taxon>Agaricomycetes</taxon>
        <taxon>Russulales</taxon>
        <taxon>Lachnocladiaceae</taxon>
        <taxon>Vararia</taxon>
    </lineage>
</organism>
<dbReference type="Proteomes" id="UP000814128">
    <property type="component" value="Unassembled WGS sequence"/>
</dbReference>
<evidence type="ECO:0000313" key="1">
    <source>
        <dbReference type="EMBL" id="KAI0032484.1"/>
    </source>
</evidence>
<reference evidence="1" key="1">
    <citation type="submission" date="2021-02" db="EMBL/GenBank/DDBJ databases">
        <authorList>
            <consortium name="DOE Joint Genome Institute"/>
            <person name="Ahrendt S."/>
            <person name="Looney B.P."/>
            <person name="Miyauchi S."/>
            <person name="Morin E."/>
            <person name="Drula E."/>
            <person name="Courty P.E."/>
            <person name="Chicoki N."/>
            <person name="Fauchery L."/>
            <person name="Kohler A."/>
            <person name="Kuo A."/>
            <person name="Labutti K."/>
            <person name="Pangilinan J."/>
            <person name="Lipzen A."/>
            <person name="Riley R."/>
            <person name="Andreopoulos W."/>
            <person name="He G."/>
            <person name="Johnson J."/>
            <person name="Barry K.W."/>
            <person name="Grigoriev I.V."/>
            <person name="Nagy L."/>
            <person name="Hibbett D."/>
            <person name="Henrissat B."/>
            <person name="Matheny P.B."/>
            <person name="Labbe J."/>
            <person name="Martin F."/>
        </authorList>
    </citation>
    <scope>NUCLEOTIDE SEQUENCE</scope>
    <source>
        <strain evidence="1">EC-137</strain>
    </source>
</reference>
<keyword evidence="2" id="KW-1185">Reference proteome</keyword>
<name>A0ACB8QKY1_9AGAM</name>
<reference evidence="1" key="2">
    <citation type="journal article" date="2022" name="New Phytol.">
        <title>Evolutionary transition to the ectomycorrhizal habit in the genomes of a hyperdiverse lineage of mushroom-forming fungi.</title>
        <authorList>
            <person name="Looney B."/>
            <person name="Miyauchi S."/>
            <person name="Morin E."/>
            <person name="Drula E."/>
            <person name="Courty P.E."/>
            <person name="Kohler A."/>
            <person name="Kuo A."/>
            <person name="LaButti K."/>
            <person name="Pangilinan J."/>
            <person name="Lipzen A."/>
            <person name="Riley R."/>
            <person name="Andreopoulos W."/>
            <person name="He G."/>
            <person name="Johnson J."/>
            <person name="Nolan M."/>
            <person name="Tritt A."/>
            <person name="Barry K.W."/>
            <person name="Grigoriev I.V."/>
            <person name="Nagy L.G."/>
            <person name="Hibbett D."/>
            <person name="Henrissat B."/>
            <person name="Matheny P.B."/>
            <person name="Labbe J."/>
            <person name="Martin F.M."/>
        </authorList>
    </citation>
    <scope>NUCLEOTIDE SEQUENCE</scope>
    <source>
        <strain evidence="1">EC-137</strain>
    </source>
</reference>
<proteinExistence type="predicted"/>
<sequence length="78" mass="7711">MKPIALSLLVLALVTIAVAAPLNFRLGLAAVGPLTEKRMGGGGGGGETDWKRMGGGGGGGETDWKRMGGGAGGGETDW</sequence>